<evidence type="ECO:0000256" key="1">
    <source>
        <dbReference type="SAM" id="SignalP"/>
    </source>
</evidence>
<keyword evidence="1" id="KW-0732">Signal</keyword>
<accession>A0A6H0S463</accession>
<sequence length="155" mass="16078">MARRGAKVLMAAVAALSASSGLATAAPAGAAVMPMTSIVRACDFSVAEYTWRTGYARAVAFVHPAAADSVAVDVQLQTALPDTDYYVKVFQMPRGSADCGVAPVRVRTDGAGAAYVTVTTPIDSGTTGVWVSVERPSPFSQQPAEVYTSDFIAKV</sequence>
<keyword evidence="3" id="KW-1185">Reference proteome</keyword>
<dbReference type="EMBL" id="CP038799">
    <property type="protein sequence ID" value="QIV81946.1"/>
    <property type="molecule type" value="Genomic_DNA"/>
</dbReference>
<name>A0A6H0S463_9MYCO</name>
<protein>
    <submittedName>
        <fullName evidence="2">Uncharacterized protein</fullName>
    </submittedName>
</protein>
<organism evidence="2 3">
    <name type="scientific">Mycolicibacterium frederiksbergense</name>
    <dbReference type="NCBI Taxonomy" id="117567"/>
    <lineage>
        <taxon>Bacteria</taxon>
        <taxon>Bacillati</taxon>
        <taxon>Actinomycetota</taxon>
        <taxon>Actinomycetes</taxon>
        <taxon>Mycobacteriales</taxon>
        <taxon>Mycobacteriaceae</taxon>
        <taxon>Mycolicibacterium</taxon>
    </lineage>
</organism>
<evidence type="ECO:0000313" key="2">
    <source>
        <dbReference type="EMBL" id="QIV81946.1"/>
    </source>
</evidence>
<dbReference type="Proteomes" id="UP000501849">
    <property type="component" value="Chromosome"/>
</dbReference>
<gene>
    <name evidence="2" type="ORF">EXE63_14445</name>
</gene>
<dbReference type="AlphaFoldDB" id="A0A6H0S463"/>
<dbReference type="KEGG" id="mfre:EXE63_14445"/>
<evidence type="ECO:0000313" key="3">
    <source>
        <dbReference type="Proteomes" id="UP000501849"/>
    </source>
</evidence>
<dbReference type="RefSeq" id="WP_168142489.1">
    <property type="nucleotide sequence ID" value="NZ_CBCSDT010000064.1"/>
</dbReference>
<feature type="chain" id="PRO_5039122508" evidence="1">
    <location>
        <begin position="26"/>
        <end position="155"/>
    </location>
</feature>
<proteinExistence type="predicted"/>
<feature type="signal peptide" evidence="1">
    <location>
        <begin position="1"/>
        <end position="25"/>
    </location>
</feature>
<reference evidence="2 3" key="1">
    <citation type="submission" date="2019-04" db="EMBL/GenBank/DDBJ databases">
        <title>Draft, Whole-Genome Sequence of the Anthracene-degrading Mycobacterium frederiksbergense LB501T, Isolated from a Polycyclic Aromatic Hydrocarbon (PAH)-Contaminated Soil.</title>
        <authorList>
            <person name="Augelletti F."/>
        </authorList>
    </citation>
    <scope>NUCLEOTIDE SEQUENCE [LARGE SCALE GENOMIC DNA]</scope>
    <source>
        <strain evidence="2 3">LB 501T</strain>
    </source>
</reference>